<organism evidence="1 2">
    <name type="scientific">Salvelinus namaycush</name>
    <name type="common">Lake trout</name>
    <name type="synonym">Salmo namaycush</name>
    <dbReference type="NCBI Taxonomy" id="8040"/>
    <lineage>
        <taxon>Eukaryota</taxon>
        <taxon>Metazoa</taxon>
        <taxon>Chordata</taxon>
        <taxon>Craniata</taxon>
        <taxon>Vertebrata</taxon>
        <taxon>Euteleostomi</taxon>
        <taxon>Actinopterygii</taxon>
        <taxon>Neopterygii</taxon>
        <taxon>Teleostei</taxon>
        <taxon>Protacanthopterygii</taxon>
        <taxon>Salmoniformes</taxon>
        <taxon>Salmonidae</taxon>
        <taxon>Salmoninae</taxon>
        <taxon>Salvelinus</taxon>
    </lineage>
</organism>
<keyword evidence="1" id="KW-1185">Reference proteome</keyword>
<dbReference type="KEGG" id="snh:120050428"/>
<evidence type="ECO:0000313" key="2">
    <source>
        <dbReference type="RefSeq" id="XP_038852946.1"/>
    </source>
</evidence>
<dbReference type="AlphaFoldDB" id="A0A8U0UIG7"/>
<dbReference type="Proteomes" id="UP000808372">
    <property type="component" value="Chromosome 7"/>
</dbReference>
<accession>A0A8U0UIG7</accession>
<sequence length="261" mass="28943">MYQVHSESDGNDKHPGTVAHRVQPQLGEPPLQPATFLMENLLVRCPRTRLCPTPRRCVEEGDSAPWSRPQESALLGPLWWGAPARDPEWTDKMGMLPPTASVYSGVCVSCCVRRWSCSETLVWDDTSLKLQVWIETLADIMTYHQSCSSDFPESSLVHHRLAYVDTAIFTIRLLQTILALEKVCVCLYRSVIISVSGPALQSGLSQHGGGCHGLPGPGEPSTEASCCLNGVYQSVKETQQQREKNWLELLELTDQAIDDLP</sequence>
<name>A0A8U0UIG7_SALNM</name>
<gene>
    <name evidence="2" type="primary">LOC120050428</name>
</gene>
<protein>
    <submittedName>
        <fullName evidence="2">Rotatin-like</fullName>
    </submittedName>
</protein>
<proteinExistence type="predicted"/>
<dbReference type="GeneID" id="120050428"/>
<dbReference type="RefSeq" id="XP_038852946.1">
    <property type="nucleotide sequence ID" value="XM_038997018.1"/>
</dbReference>
<evidence type="ECO:0000313" key="1">
    <source>
        <dbReference type="Proteomes" id="UP000808372"/>
    </source>
</evidence>
<reference evidence="2" key="1">
    <citation type="submission" date="2025-08" db="UniProtKB">
        <authorList>
            <consortium name="RefSeq"/>
        </authorList>
    </citation>
    <scope>IDENTIFICATION</scope>
    <source>
        <tissue evidence="2">White muscle</tissue>
    </source>
</reference>